<dbReference type="Proteomes" id="UP000588098">
    <property type="component" value="Unassembled WGS sequence"/>
</dbReference>
<sequence length="70" mass="7356">MKNNISPSQWRKSSYSNGGGNCIEWAPAHAATIGVVPVRDSKDPHGPALSFTAPAWSAFLAGVKADEFGV</sequence>
<comment type="caution">
    <text evidence="2">The sequence shown here is derived from an EMBL/GenBank/DDBJ whole genome shotgun (WGS) entry which is preliminary data.</text>
</comment>
<evidence type="ECO:0000313" key="2">
    <source>
        <dbReference type="EMBL" id="MBB5939892.1"/>
    </source>
</evidence>
<evidence type="ECO:0000313" key="3">
    <source>
        <dbReference type="Proteomes" id="UP000588098"/>
    </source>
</evidence>
<dbReference type="EMBL" id="JACHJL010000029">
    <property type="protein sequence ID" value="MBB5939892.1"/>
    <property type="molecule type" value="Genomic_DNA"/>
</dbReference>
<gene>
    <name evidence="2" type="ORF">FHS42_006990</name>
</gene>
<proteinExistence type="predicted"/>
<accession>A0A7W9QJ21</accession>
<keyword evidence="3" id="KW-1185">Reference proteome</keyword>
<dbReference type="AlphaFoldDB" id="A0A7W9QJ21"/>
<protein>
    <recommendedName>
        <fullName evidence="1">DUF397 domain-containing protein</fullName>
    </recommendedName>
</protein>
<evidence type="ECO:0000259" key="1">
    <source>
        <dbReference type="Pfam" id="PF04149"/>
    </source>
</evidence>
<reference evidence="2 3" key="1">
    <citation type="submission" date="2020-08" db="EMBL/GenBank/DDBJ databases">
        <title>Genomic Encyclopedia of Type Strains, Phase III (KMG-III): the genomes of soil and plant-associated and newly described type strains.</title>
        <authorList>
            <person name="Whitman W."/>
        </authorList>
    </citation>
    <scope>NUCLEOTIDE SEQUENCE [LARGE SCALE GENOMIC DNA]</scope>
    <source>
        <strain evidence="2 3">CECT 8305</strain>
    </source>
</reference>
<name>A0A7W9QJ21_9ACTN</name>
<dbReference type="RefSeq" id="WP_184579582.1">
    <property type="nucleotide sequence ID" value="NZ_JACHJL010000029.1"/>
</dbReference>
<organism evidence="2 3">
    <name type="scientific">Streptomyces zagrosensis</name>
    <dbReference type="NCBI Taxonomy" id="1042984"/>
    <lineage>
        <taxon>Bacteria</taxon>
        <taxon>Bacillati</taxon>
        <taxon>Actinomycetota</taxon>
        <taxon>Actinomycetes</taxon>
        <taxon>Kitasatosporales</taxon>
        <taxon>Streptomycetaceae</taxon>
        <taxon>Streptomyces</taxon>
    </lineage>
</organism>
<feature type="domain" description="DUF397" evidence="1">
    <location>
        <begin position="9"/>
        <end position="64"/>
    </location>
</feature>
<dbReference type="Pfam" id="PF04149">
    <property type="entry name" value="DUF397"/>
    <property type="match status" value="1"/>
</dbReference>
<dbReference type="InterPro" id="IPR007278">
    <property type="entry name" value="DUF397"/>
</dbReference>